<keyword evidence="3" id="KW-1185">Reference proteome</keyword>
<name>A0A9W9WTL7_9EURO</name>
<dbReference type="EMBL" id="JAPWDQ010000012">
    <property type="protein sequence ID" value="KAJ5475290.1"/>
    <property type="molecule type" value="Genomic_DNA"/>
</dbReference>
<evidence type="ECO:0000313" key="3">
    <source>
        <dbReference type="Proteomes" id="UP001148312"/>
    </source>
</evidence>
<gene>
    <name evidence="2" type="ORF">N7539_008356</name>
</gene>
<accession>A0A9W9WTL7</accession>
<dbReference type="RefSeq" id="XP_056787048.1">
    <property type="nucleotide sequence ID" value="XM_056937956.1"/>
</dbReference>
<dbReference type="GeneID" id="81628206"/>
<evidence type="ECO:0000256" key="1">
    <source>
        <dbReference type="SAM" id="MobiDB-lite"/>
    </source>
</evidence>
<evidence type="ECO:0000313" key="2">
    <source>
        <dbReference type="EMBL" id="KAJ5475290.1"/>
    </source>
</evidence>
<evidence type="ECO:0008006" key="4">
    <source>
        <dbReference type="Google" id="ProtNLM"/>
    </source>
</evidence>
<reference evidence="2" key="2">
    <citation type="journal article" date="2023" name="IMA Fungus">
        <title>Comparative genomic study of the Penicillium genus elucidates a diverse pangenome and 15 lateral gene transfer events.</title>
        <authorList>
            <person name="Petersen C."/>
            <person name="Sorensen T."/>
            <person name="Nielsen M.R."/>
            <person name="Sondergaard T.E."/>
            <person name="Sorensen J.L."/>
            <person name="Fitzpatrick D.A."/>
            <person name="Frisvad J.C."/>
            <person name="Nielsen K.L."/>
        </authorList>
    </citation>
    <scope>NUCLEOTIDE SEQUENCE</scope>
    <source>
        <strain evidence="2">IBT 30728</strain>
    </source>
</reference>
<reference evidence="2" key="1">
    <citation type="submission" date="2022-12" db="EMBL/GenBank/DDBJ databases">
        <authorList>
            <person name="Petersen C."/>
        </authorList>
    </citation>
    <scope>NUCLEOTIDE SEQUENCE</scope>
    <source>
        <strain evidence="2">IBT 30728</strain>
    </source>
</reference>
<feature type="region of interest" description="Disordered" evidence="1">
    <location>
        <begin position="1"/>
        <end position="25"/>
    </location>
</feature>
<organism evidence="2 3">
    <name type="scientific">Penicillium diatomitis</name>
    <dbReference type="NCBI Taxonomy" id="2819901"/>
    <lineage>
        <taxon>Eukaryota</taxon>
        <taxon>Fungi</taxon>
        <taxon>Dikarya</taxon>
        <taxon>Ascomycota</taxon>
        <taxon>Pezizomycotina</taxon>
        <taxon>Eurotiomycetes</taxon>
        <taxon>Eurotiomycetidae</taxon>
        <taxon>Eurotiales</taxon>
        <taxon>Aspergillaceae</taxon>
        <taxon>Penicillium</taxon>
    </lineage>
</organism>
<dbReference type="Proteomes" id="UP001148312">
    <property type="component" value="Unassembled WGS sequence"/>
</dbReference>
<feature type="compositionally biased region" description="Polar residues" evidence="1">
    <location>
        <begin position="1"/>
        <end position="11"/>
    </location>
</feature>
<dbReference type="AlphaFoldDB" id="A0A9W9WTL7"/>
<sequence>MSSPTEVNNASKRLPLRQVGQSTAQLVPKDTAKLKIPELPERTSSALTLSNLHQLQQARSRCVSASSQMSAKTTDSLESNASDFLEAKIEQLTEFEKYYELVKRGILEGHEQQLLSNEELQSHMAPVVTKLAVTTSTLKFLKRQKRHLADDLEKDTASIRQKIDGEPDGLLERAYVQAILDRVMRATVRQAATSFNAKRFKEKVNQLYGITDQRPSKDLNWCHVLGVWRDADGIKAAHIVPKSLRAGDLDHIFGQMDDDISSDPQNGQFYLFSQRRQHHIHILFVPLAVNLHSVIERHLDQGTLVIVPAPGDFTVPTTWRCLVLDRSKDKDIICDRSSNMKGLEGTPGRGDAFVRVKVSLDNSQSAVLAHSSKAFFNHTPQDLHNRPLTFLNNNRPRRRYLYFRFIMSYLNAKRQNVVNLSVPLETKQFWPSPGGYLHESTLKIMARSVSGCELPPPLISGQTFKESDDPSQDDDAGNTLAAAIIEPALFSTSALGKPSLKMRKLLLETLHSPVHGTAPEENAEDDGV</sequence>
<comment type="caution">
    <text evidence="2">The sequence shown here is derived from an EMBL/GenBank/DDBJ whole genome shotgun (WGS) entry which is preliminary data.</text>
</comment>
<protein>
    <recommendedName>
        <fullName evidence="4">HNH nuclease domain-containing protein</fullName>
    </recommendedName>
</protein>
<proteinExistence type="predicted"/>